<feature type="compositionally biased region" description="Basic and acidic residues" evidence="1">
    <location>
        <begin position="293"/>
        <end position="306"/>
    </location>
</feature>
<protein>
    <submittedName>
        <fullName evidence="2">PAC2 family protein</fullName>
    </submittedName>
</protein>
<dbReference type="Proteomes" id="UP001596266">
    <property type="component" value="Unassembled WGS sequence"/>
</dbReference>
<sequence length="320" mass="34601">MNDPRELYRLTAVPGQPGPVLISLSGFMDGGQAGQLAVQHLIEKQAGNVIARFDVDQLIDHRSRRPMITYAGDHYEDYQPLELVVRELSDDAGKTFYLFTGPEPDYQWERFVQAVTILFSEIGVNLALTLHGIPWGAPHTRPIGLTAHSVDPTVMADFPSLHDRMQLPASMEGLLELKLPQAHIRAGGFSVHVPHYLAGSEFPAGAVRLIDSAAEVAELSLAVPDLRSAADEYLRGIDQLVAQNPENAEAIGQMEAAYDAATAGRELTGDRPTQPVDESDIPSGDQLAAEFEQFLKDTDKGHKDGGRGSSGEGDGGPSWG</sequence>
<evidence type="ECO:0000313" key="2">
    <source>
        <dbReference type="EMBL" id="MFC6397103.1"/>
    </source>
</evidence>
<evidence type="ECO:0000313" key="3">
    <source>
        <dbReference type="Proteomes" id="UP001596266"/>
    </source>
</evidence>
<dbReference type="EMBL" id="JBHSUA010000018">
    <property type="protein sequence ID" value="MFC6397103.1"/>
    <property type="molecule type" value="Genomic_DNA"/>
</dbReference>
<dbReference type="Pfam" id="PF09754">
    <property type="entry name" value="PAC2"/>
    <property type="match status" value="1"/>
</dbReference>
<dbReference type="InterPro" id="IPR038389">
    <property type="entry name" value="PSMG2_sf"/>
</dbReference>
<proteinExistence type="predicted"/>
<feature type="compositionally biased region" description="Gly residues" evidence="1">
    <location>
        <begin position="307"/>
        <end position="320"/>
    </location>
</feature>
<dbReference type="SUPFAM" id="SSF159659">
    <property type="entry name" value="Cgl1923-like"/>
    <property type="match status" value="1"/>
</dbReference>
<dbReference type="PIRSF" id="PIRSF028754">
    <property type="entry name" value="UCP028754"/>
    <property type="match status" value="1"/>
</dbReference>
<dbReference type="InterPro" id="IPR019151">
    <property type="entry name" value="Proteasome_assmbl_chaperone_2"/>
</dbReference>
<evidence type="ECO:0000256" key="1">
    <source>
        <dbReference type="SAM" id="MobiDB-lite"/>
    </source>
</evidence>
<gene>
    <name evidence="2" type="ORF">ACFP57_08950</name>
</gene>
<name>A0ABW1X0S4_9ACTN</name>
<organism evidence="2 3">
    <name type="scientific">Luteococcus sanguinis</name>
    <dbReference type="NCBI Taxonomy" id="174038"/>
    <lineage>
        <taxon>Bacteria</taxon>
        <taxon>Bacillati</taxon>
        <taxon>Actinomycetota</taxon>
        <taxon>Actinomycetes</taxon>
        <taxon>Propionibacteriales</taxon>
        <taxon>Propionibacteriaceae</taxon>
        <taxon>Luteococcus</taxon>
    </lineage>
</organism>
<feature type="region of interest" description="Disordered" evidence="1">
    <location>
        <begin position="266"/>
        <end position="320"/>
    </location>
</feature>
<reference evidence="3" key="1">
    <citation type="journal article" date="2019" name="Int. J. Syst. Evol. Microbiol.">
        <title>The Global Catalogue of Microorganisms (GCM) 10K type strain sequencing project: providing services to taxonomists for standard genome sequencing and annotation.</title>
        <authorList>
            <consortium name="The Broad Institute Genomics Platform"/>
            <consortium name="The Broad Institute Genome Sequencing Center for Infectious Disease"/>
            <person name="Wu L."/>
            <person name="Ma J."/>
        </authorList>
    </citation>
    <scope>NUCLEOTIDE SEQUENCE [LARGE SCALE GENOMIC DNA]</scope>
    <source>
        <strain evidence="3">CGMCC 1.15277</strain>
    </source>
</reference>
<comment type="caution">
    <text evidence="2">The sequence shown here is derived from an EMBL/GenBank/DDBJ whole genome shotgun (WGS) entry which is preliminary data.</text>
</comment>
<keyword evidence="3" id="KW-1185">Reference proteome</keyword>
<dbReference type="InterPro" id="IPR008492">
    <property type="entry name" value="Rv2714-like"/>
</dbReference>
<dbReference type="RefSeq" id="WP_343884704.1">
    <property type="nucleotide sequence ID" value="NZ_BAAAKI010000003.1"/>
</dbReference>
<dbReference type="Gene3D" id="3.40.50.10900">
    <property type="entry name" value="PAC-like subunit"/>
    <property type="match status" value="1"/>
</dbReference>
<accession>A0ABW1X0S4</accession>